<keyword evidence="4" id="KW-1185">Reference proteome</keyword>
<protein>
    <recommendedName>
        <fullName evidence="2">SprT-like domain-containing protein</fullName>
    </recommendedName>
</protein>
<sequence length="881" mass="94707">MARLSRVPPKGVVVVVDIREDSDVEDTDTSSNYEQNRKKKNASRTHRAGRGGIMGALKSVSAAATNANATTGAGAGARATATATRAKQNPQPVTRSPTKTRIDANNKHTAATGSTGSSSDDDHDDRDTPSPPRATAQTPRSSTHHSQRQRQRRQLGPRHTNSLLMPFPAAIGRYDDLTPGRGLGDVENAPLPEQLEEYKYGAGERRGDSGGSSGSAREVEEVTVTATMAGKHEWREQGGVESESDEEEGEEEEDEEETDEFDSLDDFIVGDDEDLSYFDESSLIGSDADGDEEEEEEYVAKPRSSPRKLFKGLRSTPASITPRALFRDKRAAAGGGNNTDPTPAGVGGGGRDVNSDLPVNDVKAGSNRSTPHSLFDDSSDDSEDDSDEQREVIPSLPKKFDLKPPASLTGSKKSSSPKKNRGIDHRALGGSMEGSQPSSSSRSGESENRTVGIVTPPSSPSKPRLYSPSKSKNRIPPTPHRPSIDAFWSQDIINEWNDQYSPRKMNTPRRGLERFHIYSENEDGDQRSMSNRSSTSPQSSPSKSPIKGSPSKKAVAAAAAAAKKAFAAQKKEFDEKKVQMAEEFFKALDVAVTGGEIQKLAAAAGGVKIIWSKTLNTTAGRANWKRETVRQKPSSVPVQLHQSQTQSKQQATSSLLSSAAGYHEDKISTTTTTTTTGSSKSTPTGASSSTSTGSKNNTIPLTPSLLAPIRHHASIELASKVIDSEDRLLNTLAHEYCHLANFMISNVRNHPHGASFKQWAARCERALAAHPVYGCAEGGTGTGAGTGTKPKIRITTKHSYVIHYKYLWCCVQCGHEYGRHSRSIDVKKSRCGRCKVGELAQVRPKPRGVKGKVVTGDVKGMGVGAVEGVTKSMGGVHLDMW</sequence>
<feature type="compositionally biased region" description="Low complexity" evidence="1">
    <location>
        <begin position="429"/>
        <end position="443"/>
    </location>
</feature>
<feature type="compositionally biased region" description="Polar residues" evidence="1">
    <location>
        <begin position="87"/>
        <end position="99"/>
    </location>
</feature>
<feature type="compositionally biased region" description="Acidic residues" evidence="1">
    <location>
        <begin position="377"/>
        <end position="388"/>
    </location>
</feature>
<gene>
    <name evidence="3" type="ORF">EMPG_15654</name>
</gene>
<dbReference type="OrthoDB" id="20772at2759"/>
<feature type="compositionally biased region" description="Low complexity" evidence="1">
    <location>
        <begin position="108"/>
        <end position="118"/>
    </location>
</feature>
<dbReference type="Proteomes" id="UP000053573">
    <property type="component" value="Unassembled WGS sequence"/>
</dbReference>
<dbReference type="PANTHER" id="PTHR23099">
    <property type="entry name" value="TRANSCRIPTIONAL REGULATOR"/>
    <property type="match status" value="1"/>
</dbReference>
<dbReference type="Pfam" id="PF17283">
    <property type="entry name" value="Zn_ribbon_SprT"/>
    <property type="match status" value="1"/>
</dbReference>
<organism evidence="3 4">
    <name type="scientific">Blastomyces silverae</name>
    <dbReference type="NCBI Taxonomy" id="2060906"/>
    <lineage>
        <taxon>Eukaryota</taxon>
        <taxon>Fungi</taxon>
        <taxon>Dikarya</taxon>
        <taxon>Ascomycota</taxon>
        <taxon>Pezizomycotina</taxon>
        <taxon>Eurotiomycetes</taxon>
        <taxon>Eurotiomycetidae</taxon>
        <taxon>Onygenales</taxon>
        <taxon>Ajellomycetaceae</taxon>
        <taxon>Blastomyces</taxon>
    </lineage>
</organism>
<evidence type="ECO:0000313" key="3">
    <source>
        <dbReference type="EMBL" id="KLJ08915.1"/>
    </source>
</evidence>
<dbReference type="GO" id="GO:0005634">
    <property type="term" value="C:nucleus"/>
    <property type="evidence" value="ECO:0007669"/>
    <property type="project" value="TreeGrafter"/>
</dbReference>
<feature type="compositionally biased region" description="Basic and acidic residues" evidence="1">
    <location>
        <begin position="196"/>
        <end position="208"/>
    </location>
</feature>
<dbReference type="Pfam" id="PF10263">
    <property type="entry name" value="SprT-like"/>
    <property type="match status" value="1"/>
</dbReference>
<dbReference type="InterPro" id="IPR006640">
    <property type="entry name" value="SprT-like_domain"/>
</dbReference>
<dbReference type="PANTHER" id="PTHR23099:SF0">
    <property type="entry name" value="GERM CELL NUCLEAR ACIDIC PROTEIN"/>
    <property type="match status" value="1"/>
</dbReference>
<feature type="compositionally biased region" description="Basic residues" evidence="1">
    <location>
        <begin position="142"/>
        <end position="156"/>
    </location>
</feature>
<dbReference type="GO" id="GO:0006950">
    <property type="term" value="P:response to stress"/>
    <property type="evidence" value="ECO:0007669"/>
    <property type="project" value="UniProtKB-ARBA"/>
</dbReference>
<dbReference type="EMBL" id="LDEV01002492">
    <property type="protein sequence ID" value="KLJ08915.1"/>
    <property type="molecule type" value="Genomic_DNA"/>
</dbReference>
<name>A0A0H1BC48_9EURO</name>
<feature type="compositionally biased region" description="Acidic residues" evidence="1">
    <location>
        <begin position="242"/>
        <end position="277"/>
    </location>
</feature>
<reference evidence="4" key="1">
    <citation type="journal article" date="2015" name="PLoS Genet.">
        <title>The dynamic genome and transcriptome of the human fungal pathogen Blastomyces and close relative Emmonsia.</title>
        <authorList>
            <person name="Munoz J.F."/>
            <person name="Gauthier G.M."/>
            <person name="Desjardins C.A."/>
            <person name="Gallo J.E."/>
            <person name="Holder J."/>
            <person name="Sullivan T.D."/>
            <person name="Marty A.J."/>
            <person name="Carmen J.C."/>
            <person name="Chen Z."/>
            <person name="Ding L."/>
            <person name="Gujja S."/>
            <person name="Magrini V."/>
            <person name="Misas E."/>
            <person name="Mitreva M."/>
            <person name="Priest M."/>
            <person name="Saif S."/>
            <person name="Whiston E.A."/>
            <person name="Young S."/>
            <person name="Zeng Q."/>
            <person name="Goldman W.E."/>
            <person name="Mardis E.R."/>
            <person name="Taylor J.W."/>
            <person name="McEwen J.G."/>
            <person name="Clay O.K."/>
            <person name="Klein B.S."/>
            <person name="Cuomo C.A."/>
        </authorList>
    </citation>
    <scope>NUCLEOTIDE SEQUENCE [LARGE SCALE GENOMIC DNA]</scope>
    <source>
        <strain evidence="4">UAMH 139</strain>
    </source>
</reference>
<feature type="region of interest" description="Disordered" evidence="1">
    <location>
        <begin position="20"/>
        <end position="53"/>
    </location>
</feature>
<feature type="region of interest" description="Disordered" evidence="1">
    <location>
        <begin position="622"/>
        <end position="699"/>
    </location>
</feature>
<dbReference type="InterPro" id="IPR035240">
    <property type="entry name" value="SprT_Zn_ribbon"/>
</dbReference>
<feature type="compositionally biased region" description="Low complexity" evidence="1">
    <location>
        <begin position="70"/>
        <end position="86"/>
    </location>
</feature>
<feature type="region of interest" description="Disordered" evidence="1">
    <location>
        <begin position="520"/>
        <end position="553"/>
    </location>
</feature>
<dbReference type="AlphaFoldDB" id="A0A0H1BC48"/>
<feature type="compositionally biased region" description="Low complexity" evidence="1">
    <location>
        <begin position="639"/>
        <end position="660"/>
    </location>
</feature>
<feature type="compositionally biased region" description="Low complexity" evidence="1">
    <location>
        <begin position="528"/>
        <end position="553"/>
    </location>
</feature>
<evidence type="ECO:0000256" key="1">
    <source>
        <dbReference type="SAM" id="MobiDB-lite"/>
    </source>
</evidence>
<proteinExistence type="predicted"/>
<feature type="compositionally biased region" description="Acidic residues" evidence="1">
    <location>
        <begin position="288"/>
        <end position="297"/>
    </location>
</feature>
<accession>A0A0H1BC48</accession>
<feature type="region of interest" description="Disordered" evidence="1">
    <location>
        <begin position="70"/>
        <end position="487"/>
    </location>
</feature>
<dbReference type="SMART" id="SM00731">
    <property type="entry name" value="SprT"/>
    <property type="match status" value="1"/>
</dbReference>
<feature type="compositionally biased region" description="Basic residues" evidence="1">
    <location>
        <begin position="37"/>
        <end position="49"/>
    </location>
</feature>
<feature type="compositionally biased region" description="Low complexity" evidence="1">
    <location>
        <begin position="668"/>
        <end position="694"/>
    </location>
</feature>
<evidence type="ECO:0000259" key="2">
    <source>
        <dbReference type="SMART" id="SM00731"/>
    </source>
</evidence>
<feature type="domain" description="SprT-like" evidence="2">
    <location>
        <begin position="638"/>
        <end position="841"/>
    </location>
</feature>
<comment type="caution">
    <text evidence="3">The sequence shown here is derived from an EMBL/GenBank/DDBJ whole genome shotgun (WGS) entry which is preliminary data.</text>
</comment>
<dbReference type="STRING" id="2060906.A0A0H1BC48"/>
<evidence type="ECO:0000313" key="4">
    <source>
        <dbReference type="Proteomes" id="UP000053573"/>
    </source>
</evidence>